<dbReference type="Proteomes" id="UP000440578">
    <property type="component" value="Unassembled WGS sequence"/>
</dbReference>
<protein>
    <submittedName>
        <fullName evidence="1">Uncharacterized protein</fullName>
    </submittedName>
</protein>
<accession>A0A6A4XF22</accession>
<comment type="caution">
    <text evidence="1">The sequence shown here is derived from an EMBL/GenBank/DDBJ whole genome shotgun (WGS) entry which is preliminary data.</text>
</comment>
<name>A0A6A4XF22_AMPAM</name>
<sequence>MVSAQRSCEVSPVAVDRTALTALEEAAGGDAAVLAALQSTYRKDCIRCALFSSPRATSIRLTPISGTPVAAN</sequence>
<proteinExistence type="predicted"/>
<dbReference type="AlphaFoldDB" id="A0A6A4XF22"/>
<dbReference type="EMBL" id="VIIS01000120">
    <property type="protein sequence ID" value="KAF0313032.1"/>
    <property type="molecule type" value="Genomic_DNA"/>
</dbReference>
<organism evidence="1 2">
    <name type="scientific">Amphibalanus amphitrite</name>
    <name type="common">Striped barnacle</name>
    <name type="synonym">Balanus amphitrite</name>
    <dbReference type="NCBI Taxonomy" id="1232801"/>
    <lineage>
        <taxon>Eukaryota</taxon>
        <taxon>Metazoa</taxon>
        <taxon>Ecdysozoa</taxon>
        <taxon>Arthropoda</taxon>
        <taxon>Crustacea</taxon>
        <taxon>Multicrustacea</taxon>
        <taxon>Cirripedia</taxon>
        <taxon>Thoracica</taxon>
        <taxon>Thoracicalcarea</taxon>
        <taxon>Balanomorpha</taxon>
        <taxon>Balanoidea</taxon>
        <taxon>Balanidae</taxon>
        <taxon>Amphibalaninae</taxon>
        <taxon>Amphibalanus</taxon>
    </lineage>
</organism>
<keyword evidence="2" id="KW-1185">Reference proteome</keyword>
<evidence type="ECO:0000313" key="1">
    <source>
        <dbReference type="EMBL" id="KAF0313032.1"/>
    </source>
</evidence>
<evidence type="ECO:0000313" key="2">
    <source>
        <dbReference type="Proteomes" id="UP000440578"/>
    </source>
</evidence>
<gene>
    <name evidence="1" type="ORF">FJT64_016365</name>
</gene>
<reference evidence="1 2" key="1">
    <citation type="submission" date="2019-07" db="EMBL/GenBank/DDBJ databases">
        <title>Draft genome assembly of a fouling barnacle, Amphibalanus amphitrite (Darwin, 1854): The first reference genome for Thecostraca.</title>
        <authorList>
            <person name="Kim W."/>
        </authorList>
    </citation>
    <scope>NUCLEOTIDE SEQUENCE [LARGE SCALE GENOMIC DNA]</scope>
    <source>
        <strain evidence="1">SNU_AA5</strain>
        <tissue evidence="1">Soma without cirri and trophi</tissue>
    </source>
</reference>